<reference evidence="2" key="1">
    <citation type="submission" date="2019-11" db="EMBL/GenBank/DDBJ databases">
        <authorList>
            <person name="Feng L."/>
        </authorList>
    </citation>
    <scope>NUCLEOTIDE SEQUENCE</scope>
    <source>
        <strain evidence="2">AodontolyticusLFYP35</strain>
    </source>
</reference>
<dbReference type="AlphaFoldDB" id="A0A6N2RJD8"/>
<gene>
    <name evidence="2" type="ORF">AOLFYP35_00363</name>
</gene>
<protein>
    <submittedName>
        <fullName evidence="2">VTC domain protein</fullName>
    </submittedName>
</protein>
<name>A0A6N2RJD8_9ACTO</name>
<dbReference type="GO" id="GO:0006799">
    <property type="term" value="P:polyphosphate biosynthetic process"/>
    <property type="evidence" value="ECO:0007669"/>
    <property type="project" value="UniProtKB-ARBA"/>
</dbReference>
<dbReference type="EMBL" id="CACRSM010000002">
    <property type="protein sequence ID" value="VYS80389.1"/>
    <property type="molecule type" value="Genomic_DNA"/>
</dbReference>
<dbReference type="Pfam" id="PF09359">
    <property type="entry name" value="VTC"/>
    <property type="match status" value="1"/>
</dbReference>
<dbReference type="InterPro" id="IPR018966">
    <property type="entry name" value="VTC_domain"/>
</dbReference>
<feature type="domain" description="VTC" evidence="1">
    <location>
        <begin position="28"/>
        <end position="238"/>
    </location>
</feature>
<evidence type="ECO:0000313" key="2">
    <source>
        <dbReference type="EMBL" id="VYS80389.1"/>
    </source>
</evidence>
<sequence length="267" mass="30422">MTHELHNLTNLEQISLDDMNARAAMLTRVDRKYVVPTDCLDELLALMNPATQILQIGGKIEQRYASCYFDTPELHSFMDTAHKRRRRYKVRTRSYLDSELAFLEVKTRGPRGHTVKKRLAYDFAQAARMELSREGRLWVAERLEAAQCFDGVGRVDSLVPVLSGTYTRSTLLMAGGQGRATIDTDLNWDSWGHELQAPHIAIIETKSGAAPSELDRLLWANRIRPSRISKYATAMALLTPDLQTNRWTRVIDRFFTMRPTVQQALAA</sequence>
<organism evidence="2">
    <name type="scientific">Schaalia odontolytica</name>
    <dbReference type="NCBI Taxonomy" id="1660"/>
    <lineage>
        <taxon>Bacteria</taxon>
        <taxon>Bacillati</taxon>
        <taxon>Actinomycetota</taxon>
        <taxon>Actinomycetes</taxon>
        <taxon>Actinomycetales</taxon>
        <taxon>Actinomycetaceae</taxon>
        <taxon>Schaalia</taxon>
    </lineage>
</organism>
<evidence type="ECO:0000259" key="1">
    <source>
        <dbReference type="Pfam" id="PF09359"/>
    </source>
</evidence>
<dbReference type="Gene3D" id="3.20.100.30">
    <property type="entry name" value="VTC, catalytic tunnel domain"/>
    <property type="match status" value="1"/>
</dbReference>
<accession>A0A6N2RJD8</accession>
<dbReference type="CDD" id="cd07750">
    <property type="entry name" value="PolyPPase_VTC_like"/>
    <property type="match status" value="1"/>
</dbReference>
<dbReference type="InterPro" id="IPR042267">
    <property type="entry name" value="VTC_sf"/>
</dbReference>
<proteinExistence type="predicted"/>